<comment type="caution">
    <text evidence="1">The sequence shown here is derived from an EMBL/GenBank/DDBJ whole genome shotgun (WGS) entry which is preliminary data.</text>
</comment>
<dbReference type="AlphaFoldDB" id="A0A0F9MDR1"/>
<gene>
    <name evidence="1" type="ORF">LCGC14_1102050</name>
</gene>
<protein>
    <submittedName>
        <fullName evidence="1">Uncharacterized protein</fullName>
    </submittedName>
</protein>
<evidence type="ECO:0000313" key="1">
    <source>
        <dbReference type="EMBL" id="KKN03994.1"/>
    </source>
</evidence>
<proteinExistence type="predicted"/>
<dbReference type="EMBL" id="LAZR01004972">
    <property type="protein sequence ID" value="KKN03994.1"/>
    <property type="molecule type" value="Genomic_DNA"/>
</dbReference>
<organism evidence="1">
    <name type="scientific">marine sediment metagenome</name>
    <dbReference type="NCBI Taxonomy" id="412755"/>
    <lineage>
        <taxon>unclassified sequences</taxon>
        <taxon>metagenomes</taxon>
        <taxon>ecological metagenomes</taxon>
    </lineage>
</organism>
<name>A0A0F9MDR1_9ZZZZ</name>
<reference evidence="1" key="1">
    <citation type="journal article" date="2015" name="Nature">
        <title>Complex archaea that bridge the gap between prokaryotes and eukaryotes.</title>
        <authorList>
            <person name="Spang A."/>
            <person name="Saw J.H."/>
            <person name="Jorgensen S.L."/>
            <person name="Zaremba-Niedzwiedzka K."/>
            <person name="Martijn J."/>
            <person name="Lind A.E."/>
            <person name="van Eijk R."/>
            <person name="Schleper C."/>
            <person name="Guy L."/>
            <person name="Ettema T.J."/>
        </authorList>
    </citation>
    <scope>NUCLEOTIDE SEQUENCE</scope>
</reference>
<sequence length="152" mass="15663">MRDPMGGSKVAALAFVAWVVLVVSWVWGGSGNDVRAQSTGSVTNVQVTGLATIMLATAVDSTGAVTAVTTDYVDVARCVAVFSAVDNANDADIEGTVDGTVWHLIDTADPNTPNASFLLDDTSGPWSSMRANVIALGAGVDVTVTCLATMRR</sequence>
<accession>A0A0F9MDR1</accession>